<evidence type="ECO:0000256" key="8">
    <source>
        <dbReference type="ARBA" id="ARBA00047417"/>
    </source>
</evidence>
<dbReference type="EMBL" id="BTFW01000001">
    <property type="protein sequence ID" value="GMM61304.1"/>
    <property type="molecule type" value="Genomic_DNA"/>
</dbReference>
<evidence type="ECO:0000313" key="11">
    <source>
        <dbReference type="Proteomes" id="UP001187221"/>
    </source>
</evidence>
<dbReference type="EC" id="3.4.19.13" evidence="9"/>
<dbReference type="PRINTS" id="PR01210">
    <property type="entry name" value="GGTRANSPTASE"/>
</dbReference>
<dbReference type="Gene3D" id="3.60.20.40">
    <property type="match status" value="1"/>
</dbReference>
<dbReference type="Gene3D" id="1.10.246.130">
    <property type="match status" value="1"/>
</dbReference>
<keyword evidence="5 9" id="KW-0378">Hydrolase</keyword>
<reference evidence="10 11" key="1">
    <citation type="submission" date="2023-06" db="EMBL/GenBank/DDBJ databases">
        <title>Draft genome sequence of Novosphingobium sp. strain IK01.</title>
        <authorList>
            <person name="Hatamoto M."/>
            <person name="Ikarashi T."/>
            <person name="Yamaguchi T."/>
        </authorList>
    </citation>
    <scope>NUCLEOTIDE SEQUENCE [LARGE SCALE GENOMIC DNA]</scope>
    <source>
        <strain evidence="10 11">IK01</strain>
    </source>
</reference>
<comment type="catalytic activity">
    <reaction evidence="1 9">
        <text>an S-substituted glutathione + H2O = an S-substituted L-cysteinylglycine + L-glutamate</text>
        <dbReference type="Rhea" id="RHEA:59468"/>
        <dbReference type="ChEBI" id="CHEBI:15377"/>
        <dbReference type="ChEBI" id="CHEBI:29985"/>
        <dbReference type="ChEBI" id="CHEBI:90779"/>
        <dbReference type="ChEBI" id="CHEBI:143103"/>
        <dbReference type="EC" id="3.4.19.13"/>
    </reaction>
</comment>
<comment type="PTM">
    <text evidence="9">Cleaved by autocatalysis into a large and a small subunit.</text>
</comment>
<keyword evidence="9" id="KW-0317">Glutathione biosynthesis</keyword>
<proteinExistence type="inferred from homology"/>
<dbReference type="PANTHER" id="PTHR43199:SF1">
    <property type="entry name" value="GLUTATHIONE HYDROLASE PROENZYME"/>
    <property type="match status" value="1"/>
</dbReference>
<dbReference type="InterPro" id="IPR043138">
    <property type="entry name" value="GGT_lsub"/>
</dbReference>
<dbReference type="InterPro" id="IPR043137">
    <property type="entry name" value="GGT_ssub_C"/>
</dbReference>
<organism evidence="10 11">
    <name type="scientific">Novosphingobium pituita</name>
    <dbReference type="NCBI Taxonomy" id="3056842"/>
    <lineage>
        <taxon>Bacteria</taxon>
        <taxon>Pseudomonadati</taxon>
        <taxon>Pseudomonadota</taxon>
        <taxon>Alphaproteobacteria</taxon>
        <taxon>Sphingomonadales</taxon>
        <taxon>Sphingomonadaceae</taxon>
        <taxon>Novosphingobium</taxon>
    </lineage>
</organism>
<dbReference type="NCBIfam" id="TIGR00066">
    <property type="entry name" value="g_glut_trans"/>
    <property type="match status" value="1"/>
</dbReference>
<evidence type="ECO:0000256" key="6">
    <source>
        <dbReference type="ARBA" id="ARBA00023145"/>
    </source>
</evidence>
<dbReference type="PANTHER" id="PTHR43199">
    <property type="entry name" value="GLUTATHIONE HYDROLASE"/>
    <property type="match status" value="1"/>
</dbReference>
<comment type="subunit">
    <text evidence="9">This enzyme consists of two polypeptide chains, which are synthesized in precursor form from a single polypeptide.</text>
</comment>
<evidence type="ECO:0000256" key="7">
    <source>
        <dbReference type="ARBA" id="ARBA00023315"/>
    </source>
</evidence>
<sequence length="605" mass="62376">MTMRSPFRPASVRPARAALALLSPLGLLLSPLVAGAPVLARSPAMVPPSAMPLVPGRTDSVVVGQQGLVSAADPRAADAGAQVLRKGGSATDAALATMLALTVVEPQSSGIGGGGFLLMADAAGKVDSIDGREKAPAAAGPQWFFKDGQPMAFSQARPGGHSVGVPGSLRLAALAHHEHGKLAWRALFGPAIHLARDGFAITPRLHRALTDSAAIAGLDPAGRALFFGADGQPLPVGTIVRNRALATTLEALARHGADWFYTGANARAIAAKVSGAPVNPAPMTTADLAAFRAVPRPAVCGTYRTYRICSMGPPSSGATTVLATLGQLERFDMGALGKDNPVAWHLLAESERLAYADRDQYLADPDFVKVPVAGLIDPAYLAQRSALISDTRAMAHVSAGIPAGITARLAPAKAQPEFGTTHFVAVDRWGNAASYTSTVESAFGSGLMAGGYFLNNELTDFNLDPERDGVVTANRVEGGKRPRSSMSPTVVYGPDGQIRLVVGAAGGATIPAQVLRAIIGVIDWHLTAQQALALPVLFAPGERVCVEQGTELEAIIPTLVAMGHTTAQACAMPLKTNAIERVGTGAGVHWRGAADPRSEGAAIAQ</sequence>
<evidence type="ECO:0000256" key="2">
    <source>
        <dbReference type="ARBA" id="ARBA00001089"/>
    </source>
</evidence>
<evidence type="ECO:0000256" key="9">
    <source>
        <dbReference type="RuleBase" id="RU368036"/>
    </source>
</evidence>
<comment type="similarity">
    <text evidence="3 9">Belongs to the gamma-glutamyltransferase family.</text>
</comment>
<dbReference type="Pfam" id="PF01019">
    <property type="entry name" value="G_glu_transpept"/>
    <property type="match status" value="1"/>
</dbReference>
<name>A0ABQ6PA73_9SPHN</name>
<keyword evidence="4 9" id="KW-0808">Transferase</keyword>
<evidence type="ECO:0000256" key="3">
    <source>
        <dbReference type="ARBA" id="ARBA00009381"/>
    </source>
</evidence>
<accession>A0ABQ6PA73</accession>
<keyword evidence="7 9" id="KW-0012">Acyltransferase</keyword>
<evidence type="ECO:0000256" key="4">
    <source>
        <dbReference type="ARBA" id="ARBA00022679"/>
    </source>
</evidence>
<comment type="catalytic activity">
    <reaction evidence="8 9">
        <text>an N-terminal (5-L-glutamyl)-[peptide] + an alpha-amino acid = 5-L-glutamyl amino acid + an N-terminal L-alpha-aminoacyl-[peptide]</text>
        <dbReference type="Rhea" id="RHEA:23904"/>
        <dbReference type="Rhea" id="RHEA-COMP:9780"/>
        <dbReference type="Rhea" id="RHEA-COMP:9795"/>
        <dbReference type="ChEBI" id="CHEBI:77644"/>
        <dbReference type="ChEBI" id="CHEBI:78597"/>
        <dbReference type="ChEBI" id="CHEBI:78599"/>
        <dbReference type="ChEBI" id="CHEBI:78608"/>
        <dbReference type="EC" id="2.3.2.2"/>
    </reaction>
</comment>
<comment type="catalytic activity">
    <reaction evidence="2 9">
        <text>glutathione + H2O = L-cysteinylglycine + L-glutamate</text>
        <dbReference type="Rhea" id="RHEA:28807"/>
        <dbReference type="ChEBI" id="CHEBI:15377"/>
        <dbReference type="ChEBI" id="CHEBI:29985"/>
        <dbReference type="ChEBI" id="CHEBI:57925"/>
        <dbReference type="ChEBI" id="CHEBI:61694"/>
        <dbReference type="EC" id="3.4.19.13"/>
    </reaction>
</comment>
<comment type="pathway">
    <text evidence="9">Sulfur metabolism; glutathione metabolism.</text>
</comment>
<dbReference type="InterPro" id="IPR029055">
    <property type="entry name" value="Ntn_hydrolases_N"/>
</dbReference>
<gene>
    <name evidence="10" type="primary">ggt</name>
    <name evidence="10" type="ORF">NUTIK01_20810</name>
</gene>
<dbReference type="InterPro" id="IPR051792">
    <property type="entry name" value="GGT_bact"/>
</dbReference>
<dbReference type="Proteomes" id="UP001187221">
    <property type="component" value="Unassembled WGS sequence"/>
</dbReference>
<keyword evidence="6 9" id="KW-0865">Zymogen</keyword>
<dbReference type="SUPFAM" id="SSF56235">
    <property type="entry name" value="N-terminal nucleophile aminohydrolases (Ntn hydrolases)"/>
    <property type="match status" value="1"/>
</dbReference>
<evidence type="ECO:0000256" key="5">
    <source>
        <dbReference type="ARBA" id="ARBA00022801"/>
    </source>
</evidence>
<dbReference type="InterPro" id="IPR000101">
    <property type="entry name" value="GGT_peptidase"/>
</dbReference>
<dbReference type="EC" id="2.3.2.2" evidence="9"/>
<evidence type="ECO:0000313" key="10">
    <source>
        <dbReference type="EMBL" id="GMM61304.1"/>
    </source>
</evidence>
<keyword evidence="11" id="KW-1185">Reference proteome</keyword>
<protein>
    <recommendedName>
        <fullName evidence="9">Glutathione hydrolase proenzyme</fullName>
        <ecNumber evidence="9">2.3.2.2</ecNumber>
        <ecNumber evidence="9">3.4.19.13</ecNumber>
    </recommendedName>
    <component>
        <recommendedName>
            <fullName evidence="9">Glutathione hydrolase large chain</fullName>
        </recommendedName>
    </component>
    <component>
        <recommendedName>
            <fullName evidence="9">Glutathione hydrolase small chain</fullName>
        </recommendedName>
    </component>
</protein>
<evidence type="ECO:0000256" key="1">
    <source>
        <dbReference type="ARBA" id="ARBA00001049"/>
    </source>
</evidence>
<comment type="caution">
    <text evidence="10">The sequence shown here is derived from an EMBL/GenBank/DDBJ whole genome shotgun (WGS) entry which is preliminary data.</text>
</comment>